<name>A0A8H3GZ98_9AGAM</name>
<reference evidence="1" key="1">
    <citation type="submission" date="2021-01" db="EMBL/GenBank/DDBJ databases">
        <authorList>
            <person name="Kaushik A."/>
        </authorList>
    </citation>
    <scope>NUCLEOTIDE SEQUENCE</scope>
    <source>
        <strain evidence="1">AG1-1C</strain>
    </source>
</reference>
<dbReference type="EMBL" id="CAJMWS010001135">
    <property type="protein sequence ID" value="CAE6473874.1"/>
    <property type="molecule type" value="Genomic_DNA"/>
</dbReference>
<sequence length="526" mass="59626">MRFTPLVMQPIGPSDIEMLNWELRSGTYYGDFRTSALDGDPHFVVDRTQTAILGSSSIPPPTNFEKTYSFCVADPKQDLAVLVEDEQPSNYVRFHFHSLSIGQPHKLVEHPVLTVSFDITFLRENELLDELISTDPEVMGSYFIVNIKWLESDSDISETLLWNWRTGVLLARIQSEDSTSRHMFLNKDYFLVYSALPENDHQLARLALLVFRIPKVTLDHKVPPRADFCPSSYPISSPILILELPEFHPSWKITNQRFLLESGPLPGNIVYTKSATLLCSHVTTLSLSFQILLNPNKKPFYRARKLMDFTVFVNTHQIFAYLGESQSEGVVNRSVPSSEWGTTATRWFVDDLSIQPYGSQYILSTEVKSGEAQLVSILNFNTPVIKRHAYASIATSRPKRAAANKTQVAAVLEGTGLSADRLSRTRMSSAKLPLPTLGQELNHEISTEMAGGDMKTIIRAGFKDPVVSCLPYRLVTKLQRMPLHGHWWMHGEYLVGFPRRSSMRDENPPLSLYRLELPHQTDRSQL</sequence>
<accession>A0A8H3GZ98</accession>
<evidence type="ECO:0000313" key="2">
    <source>
        <dbReference type="Proteomes" id="UP000663846"/>
    </source>
</evidence>
<gene>
    <name evidence="1" type="ORF">RDB_LOCUS180989</name>
</gene>
<dbReference type="Proteomes" id="UP000663846">
    <property type="component" value="Unassembled WGS sequence"/>
</dbReference>
<comment type="caution">
    <text evidence="1">The sequence shown here is derived from an EMBL/GenBank/DDBJ whole genome shotgun (WGS) entry which is preliminary data.</text>
</comment>
<protein>
    <submittedName>
        <fullName evidence="1">Uncharacterized protein</fullName>
    </submittedName>
</protein>
<dbReference type="AlphaFoldDB" id="A0A8H3GZ98"/>
<organism evidence="1 2">
    <name type="scientific">Rhizoctonia solani</name>
    <dbReference type="NCBI Taxonomy" id="456999"/>
    <lineage>
        <taxon>Eukaryota</taxon>
        <taxon>Fungi</taxon>
        <taxon>Dikarya</taxon>
        <taxon>Basidiomycota</taxon>
        <taxon>Agaricomycotina</taxon>
        <taxon>Agaricomycetes</taxon>
        <taxon>Cantharellales</taxon>
        <taxon>Ceratobasidiaceae</taxon>
        <taxon>Rhizoctonia</taxon>
    </lineage>
</organism>
<proteinExistence type="predicted"/>
<evidence type="ECO:0000313" key="1">
    <source>
        <dbReference type="EMBL" id="CAE6473874.1"/>
    </source>
</evidence>